<keyword evidence="5" id="KW-1185">Reference proteome</keyword>
<name>A0A8J7IKG5_9FLAO</name>
<evidence type="ECO:0000256" key="1">
    <source>
        <dbReference type="ARBA" id="ARBA00022679"/>
    </source>
</evidence>
<reference evidence="4" key="1">
    <citation type="submission" date="2020-12" db="EMBL/GenBank/DDBJ databases">
        <title>Snuella sp. nov., isolated from sediment in Incheon.</title>
        <authorList>
            <person name="Kim W."/>
        </authorList>
    </citation>
    <scope>NUCLEOTIDE SEQUENCE</scope>
    <source>
        <strain evidence="4">CAU 1569</strain>
    </source>
</reference>
<comment type="caution">
    <text evidence="4">The sequence shown here is derived from an EMBL/GenBank/DDBJ whole genome shotgun (WGS) entry which is preliminary data.</text>
</comment>
<dbReference type="Pfam" id="PF00534">
    <property type="entry name" value="Glycos_transf_1"/>
    <property type="match status" value="1"/>
</dbReference>
<gene>
    <name evidence="4" type="ORF">JF259_17135</name>
</gene>
<dbReference type="PANTHER" id="PTHR46401">
    <property type="entry name" value="GLYCOSYLTRANSFERASE WBBK-RELATED"/>
    <property type="match status" value="1"/>
</dbReference>
<dbReference type="InterPro" id="IPR001296">
    <property type="entry name" value="Glyco_trans_1"/>
</dbReference>
<dbReference type="Gene3D" id="3.40.50.2000">
    <property type="entry name" value="Glycogen Phosphorylase B"/>
    <property type="match status" value="2"/>
</dbReference>
<evidence type="ECO:0000259" key="2">
    <source>
        <dbReference type="Pfam" id="PF00534"/>
    </source>
</evidence>
<dbReference type="Proteomes" id="UP000610931">
    <property type="component" value="Unassembled WGS sequence"/>
</dbReference>
<keyword evidence="1" id="KW-0808">Transferase</keyword>
<feature type="domain" description="Glycosyltransferase subfamily 4-like N-terminal" evidence="3">
    <location>
        <begin position="44"/>
        <end position="161"/>
    </location>
</feature>
<evidence type="ECO:0000259" key="3">
    <source>
        <dbReference type="Pfam" id="PF13439"/>
    </source>
</evidence>
<dbReference type="GO" id="GO:0016757">
    <property type="term" value="F:glycosyltransferase activity"/>
    <property type="evidence" value="ECO:0007669"/>
    <property type="project" value="InterPro"/>
</dbReference>
<dbReference type="InterPro" id="IPR028098">
    <property type="entry name" value="Glyco_trans_4-like_N"/>
</dbReference>
<feature type="domain" description="Glycosyl transferase family 1" evidence="2">
    <location>
        <begin position="174"/>
        <end position="327"/>
    </location>
</feature>
<sequence>MKKVLINGLQLGSKNSGVQYYTECLFQEMKQITPLKYEVEILNRDVLNYVRSISFVRVLFEYFFLKSYIKKNHFDLYHSPHYIIPKRFKIPTVVTIHDLITLDFPELCKNQSVFYFKLFLRKTIRNANIIITVSNTVKKDILRHFDIDEGKIRVIYPGVNPIFKKKIDNDVASKYNLPKKYILFVGTIEGKKNLTRLVLAFNKLIRQQRINHKLVITGQNGWKSKSVYKAISKYGLLEHILLTGYVPKKDLPIIYSMADLFVFPSIYEGFGIPPLEAMRCGVPVLISNRGASPEICGSASLQVDPYDINDIAKGIETLLKNQALRKNKIRLGLERVKQFTWSKAAKETLQVYEEVFSI</sequence>
<dbReference type="SUPFAM" id="SSF53756">
    <property type="entry name" value="UDP-Glycosyltransferase/glycogen phosphorylase"/>
    <property type="match status" value="1"/>
</dbReference>
<dbReference type="AlphaFoldDB" id="A0A8J7IKG5"/>
<dbReference type="CDD" id="cd03809">
    <property type="entry name" value="GT4_MtfB-like"/>
    <property type="match status" value="1"/>
</dbReference>
<dbReference type="EMBL" id="JAELVQ010000042">
    <property type="protein sequence ID" value="MBJ6369811.1"/>
    <property type="molecule type" value="Genomic_DNA"/>
</dbReference>
<dbReference type="RefSeq" id="WP_199116936.1">
    <property type="nucleotide sequence ID" value="NZ_JAELVQ010000042.1"/>
</dbReference>
<evidence type="ECO:0000313" key="4">
    <source>
        <dbReference type="EMBL" id="MBJ6369811.1"/>
    </source>
</evidence>
<proteinExistence type="predicted"/>
<protein>
    <submittedName>
        <fullName evidence="4">Glycosyltransferase family 4 protein</fullName>
    </submittedName>
</protein>
<dbReference type="FunFam" id="3.40.50.2000:FF:000119">
    <property type="entry name" value="Glycosyl transferase group 1"/>
    <property type="match status" value="1"/>
</dbReference>
<dbReference type="PANTHER" id="PTHR46401:SF2">
    <property type="entry name" value="GLYCOSYLTRANSFERASE WBBK-RELATED"/>
    <property type="match status" value="1"/>
</dbReference>
<organism evidence="4 5">
    <name type="scientific">Snuella sedimenti</name>
    <dbReference type="NCBI Taxonomy" id="2798802"/>
    <lineage>
        <taxon>Bacteria</taxon>
        <taxon>Pseudomonadati</taxon>
        <taxon>Bacteroidota</taxon>
        <taxon>Flavobacteriia</taxon>
        <taxon>Flavobacteriales</taxon>
        <taxon>Flavobacteriaceae</taxon>
        <taxon>Snuella</taxon>
    </lineage>
</organism>
<dbReference type="Pfam" id="PF13439">
    <property type="entry name" value="Glyco_transf_4"/>
    <property type="match status" value="1"/>
</dbReference>
<evidence type="ECO:0000313" key="5">
    <source>
        <dbReference type="Proteomes" id="UP000610931"/>
    </source>
</evidence>
<accession>A0A8J7IKG5</accession>